<gene>
    <name evidence="2" type="ORF">CP965_06580</name>
</gene>
<dbReference type="OrthoDB" id="5365719at2"/>
<dbReference type="EMBL" id="NXIE01000002">
    <property type="protein sequence ID" value="RXK13463.1"/>
    <property type="molecule type" value="Genomic_DNA"/>
</dbReference>
<dbReference type="RefSeq" id="WP_129061285.1">
    <property type="nucleotide sequence ID" value="NZ_NXIE01000002.1"/>
</dbReference>
<keyword evidence="1" id="KW-0472">Membrane</keyword>
<keyword evidence="1" id="KW-0812">Transmembrane</keyword>
<comment type="caution">
    <text evidence="2">The sequence shown here is derived from an EMBL/GenBank/DDBJ whole genome shotgun (WGS) entry which is preliminary data.</text>
</comment>
<reference evidence="2 3" key="1">
    <citation type="submission" date="2017-09" db="EMBL/GenBank/DDBJ databases">
        <title>Genomics of the genus Arcobacter.</title>
        <authorList>
            <person name="Perez-Cataluna A."/>
            <person name="Figueras M.J."/>
            <person name="Salas-Masso N."/>
        </authorList>
    </citation>
    <scope>NUCLEOTIDE SEQUENCE [LARGE SCALE GENOMIC DNA]</scope>
    <source>
        <strain evidence="2 3">F156-34</strain>
    </source>
</reference>
<organism evidence="2 3">
    <name type="scientific">Halarcobacter mediterraneus</name>
    <dbReference type="NCBI Taxonomy" id="2023153"/>
    <lineage>
        <taxon>Bacteria</taxon>
        <taxon>Pseudomonadati</taxon>
        <taxon>Campylobacterota</taxon>
        <taxon>Epsilonproteobacteria</taxon>
        <taxon>Campylobacterales</taxon>
        <taxon>Arcobacteraceae</taxon>
        <taxon>Halarcobacter</taxon>
    </lineage>
</organism>
<keyword evidence="1" id="KW-1133">Transmembrane helix</keyword>
<evidence type="ECO:0000313" key="3">
    <source>
        <dbReference type="Proteomes" id="UP000289718"/>
    </source>
</evidence>
<dbReference type="AlphaFoldDB" id="A0A4Q1AUJ2"/>
<sequence length="107" mass="12384">MKHNSEVRRLPKKTIVIIIIMSLITVLGFIFVVFTKNLKMQEVLAELGHKHISNIKVVNKMSVEDTQTKIKSTVYKVIFFDEELNKECIGFVHRSNDGKYSKDIDCK</sequence>
<accession>A0A4Q1AUJ2</accession>
<dbReference type="Proteomes" id="UP000289718">
    <property type="component" value="Unassembled WGS sequence"/>
</dbReference>
<evidence type="ECO:0000256" key="1">
    <source>
        <dbReference type="SAM" id="Phobius"/>
    </source>
</evidence>
<name>A0A4Q1AUJ2_9BACT</name>
<feature type="transmembrane region" description="Helical" evidence="1">
    <location>
        <begin position="15"/>
        <end position="34"/>
    </location>
</feature>
<evidence type="ECO:0000313" key="2">
    <source>
        <dbReference type="EMBL" id="RXK13463.1"/>
    </source>
</evidence>
<keyword evidence="3" id="KW-1185">Reference proteome</keyword>
<proteinExistence type="predicted"/>
<protein>
    <submittedName>
        <fullName evidence="2">Uncharacterized protein</fullName>
    </submittedName>
</protein>